<dbReference type="EMBL" id="KQ971348">
    <property type="protein sequence ID" value="EFA05529.1"/>
    <property type="molecule type" value="Genomic_DNA"/>
</dbReference>
<dbReference type="InParanoid" id="D2A3M9"/>
<evidence type="ECO:0000313" key="2">
    <source>
        <dbReference type="EMBL" id="EFA05529.1"/>
    </source>
</evidence>
<dbReference type="Proteomes" id="UP000007266">
    <property type="component" value="Linkage group 6"/>
</dbReference>
<keyword evidence="3" id="KW-1185">Reference proteome</keyword>
<feature type="compositionally biased region" description="Basic and acidic residues" evidence="1">
    <location>
        <begin position="15"/>
        <end position="31"/>
    </location>
</feature>
<name>D2A3M9_TRICA</name>
<evidence type="ECO:0000256" key="1">
    <source>
        <dbReference type="SAM" id="MobiDB-lite"/>
    </source>
</evidence>
<proteinExistence type="predicted"/>
<protein>
    <submittedName>
        <fullName evidence="2">Uncharacterized protein</fullName>
    </submittedName>
</protein>
<dbReference type="HOGENOM" id="CLU_2389050_0_0_1"/>
<reference evidence="2 3" key="1">
    <citation type="journal article" date="2008" name="Nature">
        <title>The genome of the model beetle and pest Tribolium castaneum.</title>
        <authorList>
            <consortium name="Tribolium Genome Sequencing Consortium"/>
            <person name="Richards S."/>
            <person name="Gibbs R.A."/>
            <person name="Weinstock G.M."/>
            <person name="Brown S.J."/>
            <person name="Denell R."/>
            <person name="Beeman R.W."/>
            <person name="Gibbs R."/>
            <person name="Beeman R.W."/>
            <person name="Brown S.J."/>
            <person name="Bucher G."/>
            <person name="Friedrich M."/>
            <person name="Grimmelikhuijzen C.J."/>
            <person name="Klingler M."/>
            <person name="Lorenzen M."/>
            <person name="Richards S."/>
            <person name="Roth S."/>
            <person name="Schroder R."/>
            <person name="Tautz D."/>
            <person name="Zdobnov E.M."/>
            <person name="Muzny D."/>
            <person name="Gibbs R.A."/>
            <person name="Weinstock G.M."/>
            <person name="Attaway T."/>
            <person name="Bell S."/>
            <person name="Buhay C.J."/>
            <person name="Chandrabose M.N."/>
            <person name="Chavez D."/>
            <person name="Clerk-Blankenburg K.P."/>
            <person name="Cree A."/>
            <person name="Dao M."/>
            <person name="Davis C."/>
            <person name="Chacko J."/>
            <person name="Dinh H."/>
            <person name="Dugan-Rocha S."/>
            <person name="Fowler G."/>
            <person name="Garner T.T."/>
            <person name="Garnes J."/>
            <person name="Gnirke A."/>
            <person name="Hawes A."/>
            <person name="Hernandez J."/>
            <person name="Hines S."/>
            <person name="Holder M."/>
            <person name="Hume J."/>
            <person name="Jhangiani S.N."/>
            <person name="Joshi V."/>
            <person name="Khan Z.M."/>
            <person name="Jackson L."/>
            <person name="Kovar C."/>
            <person name="Kowis A."/>
            <person name="Lee S."/>
            <person name="Lewis L.R."/>
            <person name="Margolis J."/>
            <person name="Morgan M."/>
            <person name="Nazareth L.V."/>
            <person name="Nguyen N."/>
            <person name="Okwuonu G."/>
            <person name="Parker D."/>
            <person name="Richards S."/>
            <person name="Ruiz S.J."/>
            <person name="Santibanez J."/>
            <person name="Savard J."/>
            <person name="Scherer S.E."/>
            <person name="Schneider B."/>
            <person name="Sodergren E."/>
            <person name="Tautz D."/>
            <person name="Vattahil S."/>
            <person name="Villasana D."/>
            <person name="White C.S."/>
            <person name="Wright R."/>
            <person name="Park Y."/>
            <person name="Beeman R.W."/>
            <person name="Lord J."/>
            <person name="Oppert B."/>
            <person name="Lorenzen M."/>
            <person name="Brown S."/>
            <person name="Wang L."/>
            <person name="Savard J."/>
            <person name="Tautz D."/>
            <person name="Richards S."/>
            <person name="Weinstock G."/>
            <person name="Gibbs R.A."/>
            <person name="Liu Y."/>
            <person name="Worley K."/>
            <person name="Weinstock G."/>
            <person name="Elsik C.G."/>
            <person name="Reese J.T."/>
            <person name="Elhaik E."/>
            <person name="Landan G."/>
            <person name="Graur D."/>
            <person name="Arensburger P."/>
            <person name="Atkinson P."/>
            <person name="Beeman R.W."/>
            <person name="Beidler J."/>
            <person name="Brown S.J."/>
            <person name="Demuth J.P."/>
            <person name="Drury D.W."/>
            <person name="Du Y.Z."/>
            <person name="Fujiwara H."/>
            <person name="Lorenzen M."/>
            <person name="Maselli V."/>
            <person name="Osanai M."/>
            <person name="Park Y."/>
            <person name="Robertson H.M."/>
            <person name="Tu Z."/>
            <person name="Wang J.J."/>
            <person name="Wang S."/>
            <person name="Richards S."/>
            <person name="Song H."/>
            <person name="Zhang L."/>
            <person name="Sodergren E."/>
            <person name="Werner D."/>
            <person name="Stanke M."/>
            <person name="Morgenstern B."/>
            <person name="Solovyev V."/>
            <person name="Kosarev P."/>
            <person name="Brown G."/>
            <person name="Chen H.C."/>
            <person name="Ermolaeva O."/>
            <person name="Hlavina W."/>
            <person name="Kapustin Y."/>
            <person name="Kiryutin B."/>
            <person name="Kitts P."/>
            <person name="Maglott D."/>
            <person name="Pruitt K."/>
            <person name="Sapojnikov V."/>
            <person name="Souvorov A."/>
            <person name="Mackey A.J."/>
            <person name="Waterhouse R.M."/>
            <person name="Wyder S."/>
            <person name="Zdobnov E.M."/>
            <person name="Zdobnov E.M."/>
            <person name="Wyder S."/>
            <person name="Kriventseva E.V."/>
            <person name="Kadowaki T."/>
            <person name="Bork P."/>
            <person name="Aranda M."/>
            <person name="Bao R."/>
            <person name="Beermann A."/>
            <person name="Berns N."/>
            <person name="Bolognesi R."/>
            <person name="Bonneton F."/>
            <person name="Bopp D."/>
            <person name="Brown S.J."/>
            <person name="Bucher G."/>
            <person name="Butts T."/>
            <person name="Chaumot A."/>
            <person name="Denell R.E."/>
            <person name="Ferrier D.E."/>
            <person name="Friedrich M."/>
            <person name="Gordon C.M."/>
            <person name="Jindra M."/>
            <person name="Klingler M."/>
            <person name="Lan Q."/>
            <person name="Lattorff H.M."/>
            <person name="Laudet V."/>
            <person name="von Levetsow C."/>
            <person name="Liu Z."/>
            <person name="Lutz R."/>
            <person name="Lynch J.A."/>
            <person name="da Fonseca R.N."/>
            <person name="Posnien N."/>
            <person name="Reuter R."/>
            <person name="Roth S."/>
            <person name="Savard J."/>
            <person name="Schinko J.B."/>
            <person name="Schmitt C."/>
            <person name="Schoppmeier M."/>
            <person name="Schroder R."/>
            <person name="Shippy T.D."/>
            <person name="Simonnet F."/>
            <person name="Marques-Souza H."/>
            <person name="Tautz D."/>
            <person name="Tomoyasu Y."/>
            <person name="Trauner J."/>
            <person name="Van der Zee M."/>
            <person name="Vervoort M."/>
            <person name="Wittkopp N."/>
            <person name="Wimmer E.A."/>
            <person name="Yang X."/>
            <person name="Jones A.K."/>
            <person name="Sattelle D.B."/>
            <person name="Ebert P.R."/>
            <person name="Nelson D."/>
            <person name="Scott J.G."/>
            <person name="Beeman R.W."/>
            <person name="Muthukrishnan S."/>
            <person name="Kramer K.J."/>
            <person name="Arakane Y."/>
            <person name="Beeman R.W."/>
            <person name="Zhu Q."/>
            <person name="Hogenkamp D."/>
            <person name="Dixit R."/>
            <person name="Oppert B."/>
            <person name="Jiang H."/>
            <person name="Zou Z."/>
            <person name="Marshall J."/>
            <person name="Elpidina E."/>
            <person name="Vinokurov K."/>
            <person name="Oppert C."/>
            <person name="Zou Z."/>
            <person name="Evans J."/>
            <person name="Lu Z."/>
            <person name="Zhao P."/>
            <person name="Sumathipala N."/>
            <person name="Altincicek B."/>
            <person name="Vilcinskas A."/>
            <person name="Williams M."/>
            <person name="Hultmark D."/>
            <person name="Hetru C."/>
            <person name="Jiang H."/>
            <person name="Grimmelikhuijzen C.J."/>
            <person name="Hauser F."/>
            <person name="Cazzamali G."/>
            <person name="Williamson M."/>
            <person name="Park Y."/>
            <person name="Li B."/>
            <person name="Tanaka Y."/>
            <person name="Predel R."/>
            <person name="Neupert S."/>
            <person name="Schachtner J."/>
            <person name="Verleyen P."/>
            <person name="Raible F."/>
            <person name="Bork P."/>
            <person name="Friedrich M."/>
            <person name="Walden K.K."/>
            <person name="Robertson H.M."/>
            <person name="Angeli S."/>
            <person name="Foret S."/>
            <person name="Bucher G."/>
            <person name="Schuetz S."/>
            <person name="Maleszka R."/>
            <person name="Wimmer E.A."/>
            <person name="Beeman R.W."/>
            <person name="Lorenzen M."/>
            <person name="Tomoyasu Y."/>
            <person name="Miller S.C."/>
            <person name="Grossmann D."/>
            <person name="Bucher G."/>
        </authorList>
    </citation>
    <scope>NUCLEOTIDE SEQUENCE [LARGE SCALE GENOMIC DNA]</scope>
    <source>
        <strain evidence="2 3">Georgia GA2</strain>
    </source>
</reference>
<evidence type="ECO:0000313" key="3">
    <source>
        <dbReference type="Proteomes" id="UP000007266"/>
    </source>
</evidence>
<sequence>MGKPDPFPKKHKSAKTKEKYHTEYHNREKKTRENFYNTTPNEKHAQNDYLKNNLHIKTCVCGSREILKFQSKKTNFRNYTPKILNQEVNMGMWM</sequence>
<reference evidence="2 3" key="2">
    <citation type="journal article" date="2010" name="Nucleic Acids Res.">
        <title>BeetleBase in 2010: revisions to provide comprehensive genomic information for Tribolium castaneum.</title>
        <authorList>
            <person name="Kim H.S."/>
            <person name="Murphy T."/>
            <person name="Xia J."/>
            <person name="Caragea D."/>
            <person name="Park Y."/>
            <person name="Beeman R.W."/>
            <person name="Lorenzen M.D."/>
            <person name="Butcher S."/>
            <person name="Manak J.R."/>
            <person name="Brown S.J."/>
        </authorList>
    </citation>
    <scope>GENOME REANNOTATION</scope>
    <source>
        <strain evidence="2 3">Georgia GA2</strain>
    </source>
</reference>
<organism evidence="2 3">
    <name type="scientific">Tribolium castaneum</name>
    <name type="common">Red flour beetle</name>
    <dbReference type="NCBI Taxonomy" id="7070"/>
    <lineage>
        <taxon>Eukaryota</taxon>
        <taxon>Metazoa</taxon>
        <taxon>Ecdysozoa</taxon>
        <taxon>Arthropoda</taxon>
        <taxon>Hexapoda</taxon>
        <taxon>Insecta</taxon>
        <taxon>Pterygota</taxon>
        <taxon>Neoptera</taxon>
        <taxon>Endopterygota</taxon>
        <taxon>Coleoptera</taxon>
        <taxon>Polyphaga</taxon>
        <taxon>Cucujiformia</taxon>
        <taxon>Tenebrionidae</taxon>
        <taxon>Tenebrionidae incertae sedis</taxon>
        <taxon>Tribolium</taxon>
    </lineage>
</organism>
<feature type="region of interest" description="Disordered" evidence="1">
    <location>
        <begin position="1"/>
        <end position="31"/>
    </location>
</feature>
<accession>D2A3M9</accession>
<dbReference type="AlphaFoldDB" id="D2A3M9"/>
<gene>
    <name evidence="2" type="primary">GLEAN_15716</name>
    <name evidence="2" type="ORF">TcasGA2_TC015716</name>
</gene>